<evidence type="ECO:0000256" key="6">
    <source>
        <dbReference type="ARBA" id="ARBA00023004"/>
    </source>
</evidence>
<keyword evidence="3 11" id="KW-1134">Transmembrane beta strand</keyword>
<dbReference type="Pfam" id="PF00593">
    <property type="entry name" value="TonB_dep_Rec_b-barrel"/>
    <property type="match status" value="1"/>
</dbReference>
<evidence type="ECO:0000256" key="14">
    <source>
        <dbReference type="SAM" id="SignalP"/>
    </source>
</evidence>
<dbReference type="InterPro" id="IPR036942">
    <property type="entry name" value="Beta-barrel_TonB_sf"/>
</dbReference>
<dbReference type="GO" id="GO:0006826">
    <property type="term" value="P:iron ion transport"/>
    <property type="evidence" value="ECO:0007669"/>
    <property type="project" value="UniProtKB-KW"/>
</dbReference>
<feature type="domain" description="TonB-dependent receptor-like beta-barrel" evidence="15">
    <location>
        <begin position="342"/>
        <end position="730"/>
    </location>
</feature>
<evidence type="ECO:0000313" key="17">
    <source>
        <dbReference type="EMBL" id="QDE39483.1"/>
    </source>
</evidence>
<accession>A0A4Y5Z4Y4</accession>
<keyword evidence="14" id="KW-0732">Signal</keyword>
<feature type="chain" id="PRO_5021446758" evidence="14">
    <location>
        <begin position="27"/>
        <end position="769"/>
    </location>
</feature>
<keyword evidence="4" id="KW-0410">Iron transport</keyword>
<keyword evidence="18" id="KW-1185">Reference proteome</keyword>
<dbReference type="InterPro" id="IPR000531">
    <property type="entry name" value="Beta-barrel_TonB"/>
</dbReference>
<dbReference type="Pfam" id="PF07715">
    <property type="entry name" value="Plug"/>
    <property type="match status" value="1"/>
</dbReference>
<dbReference type="PROSITE" id="PS52016">
    <property type="entry name" value="TONB_DEPENDENT_REC_3"/>
    <property type="match status" value="1"/>
</dbReference>
<dbReference type="EMBL" id="CP041046">
    <property type="protein sequence ID" value="QDE39483.1"/>
    <property type="molecule type" value="Genomic_DNA"/>
</dbReference>
<evidence type="ECO:0000256" key="4">
    <source>
        <dbReference type="ARBA" id="ARBA00022496"/>
    </source>
</evidence>
<organism evidence="17 18">
    <name type="scientific">Luteibacter pinisoli</name>
    <dbReference type="NCBI Taxonomy" id="2589080"/>
    <lineage>
        <taxon>Bacteria</taxon>
        <taxon>Pseudomonadati</taxon>
        <taxon>Pseudomonadota</taxon>
        <taxon>Gammaproteobacteria</taxon>
        <taxon>Lysobacterales</taxon>
        <taxon>Rhodanobacteraceae</taxon>
        <taxon>Luteibacter</taxon>
    </lineage>
</organism>
<dbReference type="Proteomes" id="UP000316093">
    <property type="component" value="Chromosome"/>
</dbReference>
<comment type="similarity">
    <text evidence="11 12">Belongs to the TonB-dependent receptor family.</text>
</comment>
<evidence type="ECO:0000256" key="2">
    <source>
        <dbReference type="ARBA" id="ARBA00022448"/>
    </source>
</evidence>
<evidence type="ECO:0000256" key="13">
    <source>
        <dbReference type="SAM" id="MobiDB-lite"/>
    </source>
</evidence>
<reference evidence="17 18" key="1">
    <citation type="submission" date="2019-06" db="EMBL/GenBank/DDBJ databases">
        <title>A complete genome sequence for Luteibacter pinisoli MAH-14.</title>
        <authorList>
            <person name="Baltrus D.A."/>
        </authorList>
    </citation>
    <scope>NUCLEOTIDE SEQUENCE [LARGE SCALE GENOMIC DNA]</scope>
    <source>
        <strain evidence="17 18">MAH-14</strain>
    </source>
</reference>
<dbReference type="GO" id="GO:0009279">
    <property type="term" value="C:cell outer membrane"/>
    <property type="evidence" value="ECO:0007669"/>
    <property type="project" value="UniProtKB-SubCell"/>
</dbReference>
<dbReference type="PANTHER" id="PTHR32552:SF81">
    <property type="entry name" value="TONB-DEPENDENT OUTER MEMBRANE RECEPTOR"/>
    <property type="match status" value="1"/>
</dbReference>
<dbReference type="PANTHER" id="PTHR32552">
    <property type="entry name" value="FERRICHROME IRON RECEPTOR-RELATED"/>
    <property type="match status" value="1"/>
</dbReference>
<evidence type="ECO:0000313" key="18">
    <source>
        <dbReference type="Proteomes" id="UP000316093"/>
    </source>
</evidence>
<keyword evidence="9 11" id="KW-0472">Membrane</keyword>
<evidence type="ECO:0000256" key="8">
    <source>
        <dbReference type="ARBA" id="ARBA00023077"/>
    </source>
</evidence>
<dbReference type="CDD" id="cd01347">
    <property type="entry name" value="ligand_gated_channel"/>
    <property type="match status" value="1"/>
</dbReference>
<feature type="domain" description="TonB-dependent receptor plug" evidence="16">
    <location>
        <begin position="62"/>
        <end position="175"/>
    </location>
</feature>
<dbReference type="InterPro" id="IPR012910">
    <property type="entry name" value="Plug_dom"/>
</dbReference>
<keyword evidence="5 11" id="KW-0812">Transmembrane</keyword>
<feature type="region of interest" description="Disordered" evidence="13">
    <location>
        <begin position="27"/>
        <end position="48"/>
    </location>
</feature>
<evidence type="ECO:0000256" key="5">
    <source>
        <dbReference type="ARBA" id="ARBA00022692"/>
    </source>
</evidence>
<dbReference type="InterPro" id="IPR039426">
    <property type="entry name" value="TonB-dep_rcpt-like"/>
</dbReference>
<dbReference type="Gene3D" id="2.40.170.20">
    <property type="entry name" value="TonB-dependent receptor, beta-barrel domain"/>
    <property type="match status" value="1"/>
</dbReference>
<proteinExistence type="inferred from homology"/>
<keyword evidence="6" id="KW-0408">Iron</keyword>
<keyword evidence="2 11" id="KW-0813">Transport</keyword>
<evidence type="ECO:0000256" key="7">
    <source>
        <dbReference type="ARBA" id="ARBA00023065"/>
    </source>
</evidence>
<dbReference type="RefSeq" id="WP_139982146.1">
    <property type="nucleotide sequence ID" value="NZ_CP041046.1"/>
</dbReference>
<keyword evidence="8 12" id="KW-0798">TonB box</keyword>
<evidence type="ECO:0000259" key="15">
    <source>
        <dbReference type="Pfam" id="PF00593"/>
    </source>
</evidence>
<keyword evidence="7" id="KW-0406">Ion transport</keyword>
<evidence type="ECO:0000259" key="16">
    <source>
        <dbReference type="Pfam" id="PF07715"/>
    </source>
</evidence>
<evidence type="ECO:0000256" key="9">
    <source>
        <dbReference type="ARBA" id="ARBA00023136"/>
    </source>
</evidence>
<keyword evidence="17" id="KW-0675">Receptor</keyword>
<sequence length="769" mass="84011">MNHDFKRTLLYSALLSVALAAGAAEAQDATTPANDKKKAQASDTPQTLEGITVTAAKREQDIQKVPISMTALTGEQLERQGVTSLVDLARIAPSLTVVSSGPGSNNLIIRGISSSAGSAATVGYYLDDVPIAASSNAALLSTRGVIDPSVFDIERVEVLRGPQGTIYCSSSMGGTVKYVTNQPDLDFVEARIKTDVSGTYHGGPNANVNGVLNIPLLKDKVALRVSAYYRDDDGYIDRYRISPTNYLEADPDSKKKDNVNTFKTYGALAALLIKPDDTLTITPSVIYQYSRLGSPFTYDKIPATLSDPYQVRDVNEANVQKSTISNLAIHKQFDAFELMSSSSYFTRDVNIRDDSSKVINYFFGLPSVYPTTMYGSYKNKEFTEEVRATSKFDGPVQAILGAFYHDVRAPLSSSIPYPDGFNQAFNTPFPDYSTIYAGARNATLHEYAVFGELSWNITDKLKASAGIRAFEVKQGFAQSGDGLLNGGPSTVHSSSKDYGSTPKFTLQYQVSPDNMVYATASEGYRPGGPNNPAPAALCGSEVEGLGLSQSQLNKYNPDTLWNYELGFKSSMLDRRLLIDASVYHIDWKHVQQQIVLGCGYNITANFGDAVSQGAELEMKFLPINSVTLSAGFSYNDAHLKNDVPGTSAKDGDRLVNVPRFTGSLAAEYRHRVNAQYDGFMRTDISYVGDSNFLYDRESPFYRRKGFATTNVRVGMEGRNGFDISLYATNLFDKHGETDLPVAISADLPTTRRVALNQPRTIGVTLQYQY</sequence>
<name>A0A4Y5Z4Y4_9GAMM</name>
<comment type="subcellular location">
    <subcellularLocation>
        <location evidence="1 11">Cell outer membrane</location>
        <topology evidence="1 11">Multi-pass membrane protein</topology>
    </subcellularLocation>
</comment>
<evidence type="ECO:0000256" key="3">
    <source>
        <dbReference type="ARBA" id="ARBA00022452"/>
    </source>
</evidence>
<dbReference type="SUPFAM" id="SSF56935">
    <property type="entry name" value="Porins"/>
    <property type="match status" value="1"/>
</dbReference>
<dbReference type="AlphaFoldDB" id="A0A4Y5Z4Y4"/>
<evidence type="ECO:0000256" key="10">
    <source>
        <dbReference type="ARBA" id="ARBA00023237"/>
    </source>
</evidence>
<evidence type="ECO:0000256" key="11">
    <source>
        <dbReference type="PROSITE-ProRule" id="PRU01360"/>
    </source>
</evidence>
<evidence type="ECO:0000256" key="1">
    <source>
        <dbReference type="ARBA" id="ARBA00004571"/>
    </source>
</evidence>
<feature type="signal peptide" evidence="14">
    <location>
        <begin position="1"/>
        <end position="26"/>
    </location>
</feature>
<dbReference type="OrthoDB" id="127311at2"/>
<protein>
    <submittedName>
        <fullName evidence="17">TonB-dependent receptor</fullName>
    </submittedName>
</protein>
<dbReference type="KEGG" id="lpy:FIV34_09850"/>
<gene>
    <name evidence="17" type="ORF">FIV34_09850</name>
</gene>
<evidence type="ECO:0000256" key="12">
    <source>
        <dbReference type="RuleBase" id="RU003357"/>
    </source>
</evidence>
<keyword evidence="10 11" id="KW-0998">Cell outer membrane</keyword>